<evidence type="ECO:0000313" key="2">
    <source>
        <dbReference type="Proteomes" id="UP000184420"/>
    </source>
</evidence>
<keyword evidence="2" id="KW-1185">Reference proteome</keyword>
<sequence>MAMEKHDIKTREDIELMVRSFYDKATRDDLIGYIFNDVMKVDWPKHLPVMYDFWDSLLLEGTYKGNAMQPHFAINKLVPLETPMFQRWLQIFEATVNELFIGETADLAITRARSISEIMNFKMNIINHPEQQKGNIPLVNPGNQNG</sequence>
<protein>
    <submittedName>
        <fullName evidence="1">Hemoglobin</fullName>
    </submittedName>
</protein>
<dbReference type="EMBL" id="FRBL01000001">
    <property type="protein sequence ID" value="SHK99371.1"/>
    <property type="molecule type" value="Genomic_DNA"/>
</dbReference>
<dbReference type="SUPFAM" id="SSF46458">
    <property type="entry name" value="Globin-like"/>
    <property type="match status" value="1"/>
</dbReference>
<dbReference type="InterPro" id="IPR012292">
    <property type="entry name" value="Globin/Proto"/>
</dbReference>
<dbReference type="STRING" id="1419482.SAMN05444266_101839"/>
<organism evidence="1 2">
    <name type="scientific">Chitinophaga jiangningensis</name>
    <dbReference type="NCBI Taxonomy" id="1419482"/>
    <lineage>
        <taxon>Bacteria</taxon>
        <taxon>Pseudomonadati</taxon>
        <taxon>Bacteroidota</taxon>
        <taxon>Chitinophagia</taxon>
        <taxon>Chitinophagales</taxon>
        <taxon>Chitinophagaceae</taxon>
        <taxon>Chitinophaga</taxon>
    </lineage>
</organism>
<accession>A0A1M6X0G6</accession>
<proteinExistence type="predicted"/>
<dbReference type="AlphaFoldDB" id="A0A1M6X0G6"/>
<gene>
    <name evidence="1" type="ORF">SAMN05444266_101839</name>
</gene>
<reference evidence="1 2" key="1">
    <citation type="submission" date="2016-11" db="EMBL/GenBank/DDBJ databases">
        <authorList>
            <person name="Jaros S."/>
            <person name="Januszkiewicz K."/>
            <person name="Wedrychowicz H."/>
        </authorList>
    </citation>
    <scope>NUCLEOTIDE SEQUENCE [LARGE SCALE GENOMIC DNA]</scope>
    <source>
        <strain evidence="1 2">DSM 27406</strain>
    </source>
</reference>
<dbReference type="Gene3D" id="1.10.490.10">
    <property type="entry name" value="Globins"/>
    <property type="match status" value="1"/>
</dbReference>
<dbReference type="InterPro" id="IPR009050">
    <property type="entry name" value="Globin-like_sf"/>
</dbReference>
<dbReference type="Proteomes" id="UP000184420">
    <property type="component" value="Unassembled WGS sequence"/>
</dbReference>
<dbReference type="CDD" id="cd08916">
    <property type="entry name" value="TrHb3_P"/>
    <property type="match status" value="1"/>
</dbReference>
<dbReference type="GO" id="GO:0020037">
    <property type="term" value="F:heme binding"/>
    <property type="evidence" value="ECO:0007669"/>
    <property type="project" value="InterPro"/>
</dbReference>
<name>A0A1M6X0G6_9BACT</name>
<evidence type="ECO:0000313" key="1">
    <source>
        <dbReference type="EMBL" id="SHK99371.1"/>
    </source>
</evidence>
<dbReference type="GO" id="GO:0019825">
    <property type="term" value="F:oxygen binding"/>
    <property type="evidence" value="ECO:0007669"/>
    <property type="project" value="InterPro"/>
</dbReference>